<dbReference type="EMBL" id="SEWG01000002">
    <property type="protein sequence ID" value="RYU91066.1"/>
    <property type="molecule type" value="Genomic_DNA"/>
</dbReference>
<dbReference type="OrthoDB" id="955522at2"/>
<organism evidence="1 2">
    <name type="scientific">Mucilaginibacter terrigena</name>
    <dbReference type="NCBI Taxonomy" id="2492395"/>
    <lineage>
        <taxon>Bacteria</taxon>
        <taxon>Pseudomonadati</taxon>
        <taxon>Bacteroidota</taxon>
        <taxon>Sphingobacteriia</taxon>
        <taxon>Sphingobacteriales</taxon>
        <taxon>Sphingobacteriaceae</taxon>
        <taxon>Mucilaginibacter</taxon>
    </lineage>
</organism>
<keyword evidence="2" id="KW-1185">Reference proteome</keyword>
<dbReference type="PROSITE" id="PS51257">
    <property type="entry name" value="PROKAR_LIPOPROTEIN"/>
    <property type="match status" value="1"/>
</dbReference>
<name>A0A4Q5LNX3_9SPHI</name>
<comment type="caution">
    <text evidence="1">The sequence shown here is derived from an EMBL/GenBank/DDBJ whole genome shotgun (WGS) entry which is preliminary data.</text>
</comment>
<gene>
    <name evidence="1" type="ORF">EWM62_03775</name>
</gene>
<evidence type="ECO:0000313" key="2">
    <source>
        <dbReference type="Proteomes" id="UP000293331"/>
    </source>
</evidence>
<reference evidence="1 2" key="1">
    <citation type="submission" date="2019-02" db="EMBL/GenBank/DDBJ databases">
        <title>Bacterial novel species Mucilaginibacter sp. 17JY9-4 isolated from soil.</title>
        <authorList>
            <person name="Jung H.-Y."/>
        </authorList>
    </citation>
    <scope>NUCLEOTIDE SEQUENCE [LARGE SCALE GENOMIC DNA]</scope>
    <source>
        <strain evidence="1 2">17JY9-4</strain>
    </source>
</reference>
<proteinExistence type="predicted"/>
<dbReference type="AlphaFoldDB" id="A0A4Q5LNX3"/>
<sequence length="159" mass="18095">MKKVYFLFFIAISLGLSSCKKEAAEQPKTLEISGNWKLTSLSTEYIFGDKSVAILSNQPTSDYVDHIYFKADGSGTMIVKGITIRKFKYVTDDTKIHFTEVTDLSTNDYVGTGAFVSYITRFTGTELEMTDKVFAYGVDFYKNDRFDQLQRHLALVKEQ</sequence>
<protein>
    <recommendedName>
        <fullName evidence="3">Lipocalin-like domain-containing protein</fullName>
    </recommendedName>
</protein>
<accession>A0A4Q5LNX3</accession>
<evidence type="ECO:0008006" key="3">
    <source>
        <dbReference type="Google" id="ProtNLM"/>
    </source>
</evidence>
<dbReference type="RefSeq" id="WP_129875326.1">
    <property type="nucleotide sequence ID" value="NZ_SEWG01000002.1"/>
</dbReference>
<dbReference type="Proteomes" id="UP000293331">
    <property type="component" value="Unassembled WGS sequence"/>
</dbReference>
<evidence type="ECO:0000313" key="1">
    <source>
        <dbReference type="EMBL" id="RYU91066.1"/>
    </source>
</evidence>